<gene>
    <name evidence="2" type="ORF">C8U37_107116</name>
</gene>
<proteinExistence type="predicted"/>
<dbReference type="RefSeq" id="WP_108032411.1">
    <property type="nucleotide sequence ID" value="NZ_QAOM01000007.1"/>
</dbReference>
<dbReference type="OrthoDB" id="9884375at2"/>
<feature type="transmembrane region" description="Helical" evidence="1">
    <location>
        <begin position="12"/>
        <end position="32"/>
    </location>
</feature>
<keyword evidence="1" id="KW-0472">Membrane</keyword>
<comment type="caution">
    <text evidence="2">The sequence shown here is derived from an EMBL/GenBank/DDBJ whole genome shotgun (WGS) entry which is preliminary data.</text>
</comment>
<accession>A0A2T5ILP6</accession>
<dbReference type="Proteomes" id="UP000244161">
    <property type="component" value="Unassembled WGS sequence"/>
</dbReference>
<reference evidence="2 3" key="1">
    <citation type="submission" date="2018-04" db="EMBL/GenBank/DDBJ databases">
        <title>Genomic Encyclopedia of Archaeal and Bacterial Type Strains, Phase II (KMG-II): from individual species to whole genera.</title>
        <authorList>
            <person name="Goeker M."/>
        </authorList>
    </citation>
    <scope>NUCLEOTIDE SEQUENCE [LARGE SCALE GENOMIC DNA]</scope>
    <source>
        <strain evidence="2 3">DSM 18806</strain>
    </source>
</reference>
<organism evidence="2 3">
    <name type="scientific">Trichococcus patagoniensis</name>
    <dbReference type="NCBI Taxonomy" id="382641"/>
    <lineage>
        <taxon>Bacteria</taxon>
        <taxon>Bacillati</taxon>
        <taxon>Bacillota</taxon>
        <taxon>Bacilli</taxon>
        <taxon>Lactobacillales</taxon>
        <taxon>Carnobacteriaceae</taxon>
        <taxon>Trichococcus</taxon>
    </lineage>
</organism>
<dbReference type="EMBL" id="QAOM01000007">
    <property type="protein sequence ID" value="PTQ84748.1"/>
    <property type="molecule type" value="Genomic_DNA"/>
</dbReference>
<sequence length="173" mass="20498">MTITLPSFLFQLNFWNFVIAVLALFIAIYSVWYTHRRDRYSIEIVECEYMQKKNRPYLIFFSIFNASNAPLKIKDVKLFDLENNPVRVVDYEPKSEYTNIVGHSILDPATIPVAWEYANPFSKTLIIPSESKIEFSYYVNPFPDHMVIKITTDKKIRWFSKKKLFSVKFSELD</sequence>
<evidence type="ECO:0000256" key="1">
    <source>
        <dbReference type="SAM" id="Phobius"/>
    </source>
</evidence>
<keyword evidence="1" id="KW-0812">Transmembrane</keyword>
<dbReference type="AlphaFoldDB" id="A0A2T5ILP6"/>
<evidence type="ECO:0000313" key="2">
    <source>
        <dbReference type="EMBL" id="PTQ84748.1"/>
    </source>
</evidence>
<name>A0A2T5ILP6_9LACT</name>
<keyword evidence="3" id="KW-1185">Reference proteome</keyword>
<evidence type="ECO:0000313" key="3">
    <source>
        <dbReference type="Proteomes" id="UP000244161"/>
    </source>
</evidence>
<keyword evidence="1" id="KW-1133">Transmembrane helix</keyword>
<protein>
    <submittedName>
        <fullName evidence="2">Uncharacterized protein</fullName>
    </submittedName>
</protein>